<feature type="compositionally biased region" description="Pro residues" evidence="1">
    <location>
        <begin position="233"/>
        <end position="249"/>
    </location>
</feature>
<keyword evidence="3" id="KW-0732">Signal</keyword>
<keyword evidence="2" id="KW-0472">Membrane</keyword>
<dbReference type="EMBL" id="VJMJ01000041">
    <property type="protein sequence ID" value="KAF0741045.1"/>
    <property type="molecule type" value="Genomic_DNA"/>
</dbReference>
<feature type="compositionally biased region" description="Low complexity" evidence="1">
    <location>
        <begin position="149"/>
        <end position="171"/>
    </location>
</feature>
<feature type="domain" description="TRP C-terminal" evidence="4">
    <location>
        <begin position="606"/>
        <end position="891"/>
    </location>
</feature>
<dbReference type="VEuPathDB" id="FungiDB:AeMF1_005661"/>
<dbReference type="InterPro" id="IPR040241">
    <property type="entry name" value="TRP_Flc/Pkd2-like"/>
</dbReference>
<accession>A0A6G0XLF4</accession>
<dbReference type="PRINTS" id="PR01217">
    <property type="entry name" value="PRICHEXTENSN"/>
</dbReference>
<comment type="caution">
    <text evidence="5">The sequence shown here is derived from an EMBL/GenBank/DDBJ whole genome shotgun (WGS) entry which is preliminary data.</text>
</comment>
<evidence type="ECO:0000256" key="3">
    <source>
        <dbReference type="SAM" id="SignalP"/>
    </source>
</evidence>
<dbReference type="AlphaFoldDB" id="A0A6G0XLF4"/>
<feature type="compositionally biased region" description="Low complexity" evidence="1">
    <location>
        <begin position="218"/>
        <end position="232"/>
    </location>
</feature>
<keyword evidence="2" id="KW-1133">Transmembrane helix</keyword>
<dbReference type="GO" id="GO:0055085">
    <property type="term" value="P:transmembrane transport"/>
    <property type="evidence" value="ECO:0007669"/>
    <property type="project" value="TreeGrafter"/>
</dbReference>
<sequence length="919" mass="97542">MRIVVPLIAWLAALNAQRRHLQFDPIATADPSTWTPVEYEACSSAGTDENGVNTLCCQVHNGKTLTNPHCFGGDCFASNIDMTFNVQTMCCSDGACYDTREGQAITPEPTAPPTTIQITTETPPTTIKLTTNPPRTTIDPTTNPPPPETTVKPTITVRPTSIEPSTTIPTTKPTPPPTISSPPPQTKAPSTSKPSSLPTTLAPPPTTSPPATSPPTTKPSTKSPSTSIIPLTYLPPRPTPPPLRTPPTTNPTQTPLTPNPTLVSTTAPLSPAPTLPPSTSTSVETTDSPSPSSTDSEPPVASVPLESPLTPTSSPISTPTEAPQSTDSPKSTASPSPATSESPALSPLPSYSIAPPTSASPVATTSNPPLTSFQSPPVTAISPTEIATPSPQTPSPSQAESTSDALSTSTSPTTSEPTASPASPMTTDALRSTTLPTEASNASIVALATELFDDNMTEMHLRHDNLNSSNVTILPPSMFSSHFQRLVSHSSSFVVTTAVTTSVLTVLASATSTITTVSTAISTIGAGTASVASATSLAMPSADVFTIGIMFDYLQFIASSGHLEMPGAPPFYHDFTDSLAWTQFVQRQPSRSSPSPPSISIANGDIVAGVLAYAKRLQIEPEKLFATTVVGLSCVIGIVVALASLLYGLVTIFAAKRFNKVKQSLRDELPRSNLFACCVLQAVVGVALLSEYALSMTSCFQMRYANSQSVAFASLSLVTVCFGVLLLGLFVLYGKDEAQVNDPAIKFPFGAYYKYYTFDQRYFFVPKMAAEICSGVIVGRVSDVPTQLSLLLILQFSMFLYTTHCRPYLLEFQTICASAAYVMKIITYALLSSFITTTVDPEVQEFAGMVALVLQIVLVVLFNSRQVYILFKQVKCLIVRRRRRQQLKKARAAEAALLSAQVERHSIVSEARIERAALA</sequence>
<organism evidence="5 6">
    <name type="scientific">Aphanomyces euteiches</name>
    <dbReference type="NCBI Taxonomy" id="100861"/>
    <lineage>
        <taxon>Eukaryota</taxon>
        <taxon>Sar</taxon>
        <taxon>Stramenopiles</taxon>
        <taxon>Oomycota</taxon>
        <taxon>Saprolegniomycetes</taxon>
        <taxon>Saprolegniales</taxon>
        <taxon>Verrucalvaceae</taxon>
        <taxon>Aphanomyces</taxon>
    </lineage>
</organism>
<evidence type="ECO:0000256" key="1">
    <source>
        <dbReference type="SAM" id="MobiDB-lite"/>
    </source>
</evidence>
<feature type="compositionally biased region" description="Pro residues" evidence="1">
    <location>
        <begin position="201"/>
        <end position="217"/>
    </location>
</feature>
<feature type="compositionally biased region" description="Low complexity" evidence="1">
    <location>
        <begin position="307"/>
        <end position="356"/>
    </location>
</feature>
<feature type="chain" id="PRO_5026014771" description="TRP C-terminal domain-containing protein" evidence="3">
    <location>
        <begin position="17"/>
        <end position="919"/>
    </location>
</feature>
<keyword evidence="6" id="KW-1185">Reference proteome</keyword>
<dbReference type="Proteomes" id="UP000481153">
    <property type="component" value="Unassembled WGS sequence"/>
</dbReference>
<evidence type="ECO:0000256" key="2">
    <source>
        <dbReference type="SAM" id="Phobius"/>
    </source>
</evidence>
<feature type="compositionally biased region" description="Low complexity" evidence="1">
    <location>
        <begin position="387"/>
        <end position="428"/>
    </location>
</feature>
<feature type="transmembrane region" description="Helical" evidence="2">
    <location>
        <begin position="808"/>
        <end position="831"/>
    </location>
</feature>
<evidence type="ECO:0000313" key="6">
    <source>
        <dbReference type="Proteomes" id="UP000481153"/>
    </source>
</evidence>
<feature type="compositionally biased region" description="Low complexity" evidence="1">
    <location>
        <begin position="250"/>
        <end position="269"/>
    </location>
</feature>
<feature type="transmembrane region" description="Helical" evidence="2">
    <location>
        <begin position="710"/>
        <end position="733"/>
    </location>
</feature>
<feature type="region of interest" description="Disordered" evidence="1">
    <location>
        <begin position="104"/>
        <end position="428"/>
    </location>
</feature>
<feature type="compositionally biased region" description="Low complexity" evidence="1">
    <location>
        <begin position="277"/>
        <end position="299"/>
    </location>
</feature>
<feature type="signal peptide" evidence="3">
    <location>
        <begin position="1"/>
        <end position="16"/>
    </location>
</feature>
<dbReference type="Pfam" id="PF06011">
    <property type="entry name" value="TRP"/>
    <property type="match status" value="1"/>
</dbReference>
<dbReference type="PANTHER" id="PTHR31145">
    <property type="entry name" value="INTEGRAL MEMBRANE PROTEIN (AFU_ORTHOLOGUE AFUA_7G01610)"/>
    <property type="match status" value="1"/>
</dbReference>
<reference evidence="5 6" key="1">
    <citation type="submission" date="2019-07" db="EMBL/GenBank/DDBJ databases">
        <title>Genomics analysis of Aphanomyces spp. identifies a new class of oomycete effector associated with host adaptation.</title>
        <authorList>
            <person name="Gaulin E."/>
        </authorList>
    </citation>
    <scope>NUCLEOTIDE SEQUENCE [LARGE SCALE GENOMIC DNA]</scope>
    <source>
        <strain evidence="5 6">ATCC 201684</strain>
    </source>
</reference>
<keyword evidence="2" id="KW-0812">Transmembrane</keyword>
<feature type="compositionally biased region" description="Low complexity" evidence="1">
    <location>
        <begin position="187"/>
        <end position="200"/>
    </location>
</feature>
<proteinExistence type="predicted"/>
<protein>
    <recommendedName>
        <fullName evidence="4">TRP C-terminal domain-containing protein</fullName>
    </recommendedName>
</protein>
<evidence type="ECO:0000313" key="5">
    <source>
        <dbReference type="EMBL" id="KAF0741045.1"/>
    </source>
</evidence>
<feature type="transmembrane region" description="Helical" evidence="2">
    <location>
        <begin position="624"/>
        <end position="653"/>
    </location>
</feature>
<dbReference type="PANTHER" id="PTHR31145:SF6">
    <property type="entry name" value="INTEGRAL MEMBRANE PROTEIN (AFU_ORTHOLOGUE AFUA_7G01610)"/>
    <property type="match status" value="1"/>
</dbReference>
<feature type="transmembrane region" description="Helical" evidence="2">
    <location>
        <begin position="843"/>
        <end position="862"/>
    </location>
</feature>
<dbReference type="GO" id="GO:0016020">
    <property type="term" value="C:membrane"/>
    <property type="evidence" value="ECO:0007669"/>
    <property type="project" value="TreeGrafter"/>
</dbReference>
<feature type="compositionally biased region" description="Low complexity" evidence="1">
    <location>
        <begin position="105"/>
        <end position="141"/>
    </location>
</feature>
<feature type="compositionally biased region" description="Pro residues" evidence="1">
    <location>
        <begin position="172"/>
        <end position="186"/>
    </location>
</feature>
<evidence type="ECO:0000259" key="4">
    <source>
        <dbReference type="Pfam" id="PF06011"/>
    </source>
</evidence>
<gene>
    <name evidence="5" type="ORF">Ae201684_003617</name>
</gene>
<name>A0A6G0XLF4_9STRA</name>
<dbReference type="InterPro" id="IPR010308">
    <property type="entry name" value="TRP_C"/>
</dbReference>
<feature type="compositionally biased region" description="Polar residues" evidence="1">
    <location>
        <begin position="357"/>
        <end position="377"/>
    </location>
</feature>
<feature type="transmembrane region" description="Helical" evidence="2">
    <location>
        <begin position="673"/>
        <end position="690"/>
    </location>
</feature>